<evidence type="ECO:0000313" key="2">
    <source>
        <dbReference type="RefSeq" id="XP_072830995.1"/>
    </source>
</evidence>
<proteinExistence type="predicted"/>
<reference evidence="2" key="1">
    <citation type="submission" date="2025-08" db="UniProtKB">
        <authorList>
            <consortium name="RefSeq"/>
        </authorList>
    </citation>
    <scope>IDENTIFICATION</scope>
</reference>
<sequence>MPSSQLASVFCWNIRCTFMAILSVRADFCQAQHSISADK</sequence>
<organism evidence="1 2">
    <name type="scientific">Vicugna pacos</name>
    <name type="common">Alpaca</name>
    <name type="synonym">Lama pacos</name>
    <dbReference type="NCBI Taxonomy" id="30538"/>
    <lineage>
        <taxon>Eukaryota</taxon>
        <taxon>Metazoa</taxon>
        <taxon>Chordata</taxon>
        <taxon>Craniata</taxon>
        <taxon>Vertebrata</taxon>
        <taxon>Euteleostomi</taxon>
        <taxon>Mammalia</taxon>
        <taxon>Eutheria</taxon>
        <taxon>Laurasiatheria</taxon>
        <taxon>Artiodactyla</taxon>
        <taxon>Tylopoda</taxon>
        <taxon>Camelidae</taxon>
        <taxon>Vicugna</taxon>
    </lineage>
</organism>
<dbReference type="GeneID" id="140700733"/>
<gene>
    <name evidence="2" type="primary">LOC140700733</name>
</gene>
<keyword evidence="1" id="KW-1185">Reference proteome</keyword>
<accession>A0ABM5ECW6</accession>
<dbReference type="Proteomes" id="UP001652581">
    <property type="component" value="Chromosome 13"/>
</dbReference>
<protein>
    <submittedName>
        <fullName evidence="2">Uncharacterized protein</fullName>
    </submittedName>
</protein>
<dbReference type="RefSeq" id="XP_072830995.1">
    <property type="nucleotide sequence ID" value="XM_072974894.1"/>
</dbReference>
<evidence type="ECO:0000313" key="1">
    <source>
        <dbReference type="Proteomes" id="UP001652581"/>
    </source>
</evidence>
<name>A0ABM5ECW6_VICPA</name>